<proteinExistence type="predicted"/>
<accession>A0A6V7KYX5</accession>
<dbReference type="EMBL" id="CADCXW020000327">
    <property type="protein sequence ID" value="CAD1568864.1"/>
    <property type="molecule type" value="Genomic_DNA"/>
</dbReference>
<reference evidence="3" key="1">
    <citation type="submission" date="2020-07" db="EMBL/GenBank/DDBJ databases">
        <authorList>
            <person name="Ferguson B K."/>
        </authorList>
    </citation>
    <scope>NUCLEOTIDE SEQUENCE</scope>
    <source>
        <strain evidence="3">L06</strain>
    </source>
</reference>
<organism evidence="3">
    <name type="scientific">Bracon brevicornis</name>
    <dbReference type="NCBI Taxonomy" id="1563983"/>
    <lineage>
        <taxon>Eukaryota</taxon>
        <taxon>Metazoa</taxon>
        <taxon>Ecdysozoa</taxon>
        <taxon>Arthropoda</taxon>
        <taxon>Hexapoda</taxon>
        <taxon>Insecta</taxon>
        <taxon>Pterygota</taxon>
        <taxon>Neoptera</taxon>
        <taxon>Endopterygota</taxon>
        <taxon>Hymenoptera</taxon>
        <taxon>Apocrita</taxon>
        <taxon>Ichneumonoidea</taxon>
        <taxon>Braconidae</taxon>
        <taxon>Braconinae</taxon>
        <taxon>Bracon</taxon>
    </lineage>
</organism>
<protein>
    <submittedName>
        <fullName evidence="3">Uncharacterized protein</fullName>
    </submittedName>
</protein>
<sequence>MLVILYTIILLKLSPCRPDATEEPEVSTTTDEMDEDAVGNAPVTEEVIGQNIKLNDPSERNESEEEPEDELDPNWDINLAIRDVAYYLRAHKFLDYDHRYYKDIDEAKYQLYQSFPRPPLRSLHWEVHKNCDDGFTKCLKYLYATVQLTSLKRTDDTITIMKENNWNLVNNSQQILSVQKECQMAQRRDNLTSIPFQGPIGNILAHLM</sequence>
<evidence type="ECO:0000256" key="1">
    <source>
        <dbReference type="SAM" id="MobiDB-lite"/>
    </source>
</evidence>
<evidence type="ECO:0000256" key="2">
    <source>
        <dbReference type="SAM" id="SignalP"/>
    </source>
</evidence>
<evidence type="ECO:0000313" key="3">
    <source>
        <dbReference type="EMBL" id="CAD1568864.1"/>
    </source>
</evidence>
<feature type="compositionally biased region" description="Acidic residues" evidence="1">
    <location>
        <begin position="62"/>
        <end position="71"/>
    </location>
</feature>
<feature type="compositionally biased region" description="Acidic residues" evidence="1">
    <location>
        <begin position="21"/>
        <end position="37"/>
    </location>
</feature>
<keyword evidence="2" id="KW-0732">Signal</keyword>
<gene>
    <name evidence="3" type="ORF">BBRV_LOCUS91567</name>
</gene>
<dbReference type="AlphaFoldDB" id="A0A6V7KYX5"/>
<feature type="signal peptide" evidence="2">
    <location>
        <begin position="1"/>
        <end position="18"/>
    </location>
</feature>
<name>A0A6V7KYX5_9HYME</name>
<feature type="region of interest" description="Disordered" evidence="1">
    <location>
        <begin position="46"/>
        <end position="71"/>
    </location>
</feature>
<feature type="region of interest" description="Disordered" evidence="1">
    <location>
        <begin position="18"/>
        <end position="37"/>
    </location>
</feature>
<feature type="chain" id="PRO_5028151227" evidence="2">
    <location>
        <begin position="19"/>
        <end position="208"/>
    </location>
</feature>